<dbReference type="Pfam" id="PF00333">
    <property type="entry name" value="Ribosomal_S5"/>
    <property type="match status" value="1"/>
</dbReference>
<dbReference type="InterPro" id="IPR018192">
    <property type="entry name" value="Ribosomal_uS5_N_CS"/>
</dbReference>
<evidence type="ECO:0000256" key="3">
    <source>
        <dbReference type="ARBA" id="ARBA00023274"/>
    </source>
</evidence>
<dbReference type="Pfam" id="PF03719">
    <property type="entry name" value="Ribosomal_S5_C"/>
    <property type="match status" value="1"/>
</dbReference>
<dbReference type="Gene3D" id="3.30.230.10">
    <property type="match status" value="1"/>
</dbReference>
<organism evidence="10 11">
    <name type="scientific">Stephania japonica</name>
    <dbReference type="NCBI Taxonomy" id="461633"/>
    <lineage>
        <taxon>Eukaryota</taxon>
        <taxon>Viridiplantae</taxon>
        <taxon>Streptophyta</taxon>
        <taxon>Embryophyta</taxon>
        <taxon>Tracheophyta</taxon>
        <taxon>Spermatophyta</taxon>
        <taxon>Magnoliopsida</taxon>
        <taxon>Ranunculales</taxon>
        <taxon>Menispermaceae</taxon>
        <taxon>Menispermoideae</taxon>
        <taxon>Cissampelideae</taxon>
        <taxon>Stephania</taxon>
    </lineage>
</organism>
<dbReference type="PANTHER" id="PTHR13718:SF4">
    <property type="entry name" value="40S RIBOSOMAL PROTEIN S2"/>
    <property type="match status" value="1"/>
</dbReference>
<evidence type="ECO:0000256" key="6">
    <source>
        <dbReference type="PROSITE-ProRule" id="PRU00268"/>
    </source>
</evidence>
<dbReference type="EMBL" id="JBBNAE010000001">
    <property type="protein sequence ID" value="KAK9154878.1"/>
    <property type="molecule type" value="Genomic_DNA"/>
</dbReference>
<dbReference type="GO" id="GO:0003735">
    <property type="term" value="F:structural constituent of ribosome"/>
    <property type="evidence" value="ECO:0007669"/>
    <property type="project" value="UniProtKB-UniRule"/>
</dbReference>
<dbReference type="InterPro" id="IPR005711">
    <property type="entry name" value="Ribosomal_uS5_euk/arc"/>
</dbReference>
<feature type="domain" description="S5 DRBM" evidence="9">
    <location>
        <begin position="158"/>
        <end position="221"/>
    </location>
</feature>
<dbReference type="InterPro" id="IPR000851">
    <property type="entry name" value="Ribosomal_uS5"/>
</dbReference>
<dbReference type="NCBIfam" id="TIGR01020">
    <property type="entry name" value="uS5_euk_arch"/>
    <property type="match status" value="1"/>
</dbReference>
<dbReference type="SUPFAM" id="SSF54211">
    <property type="entry name" value="Ribosomal protein S5 domain 2-like"/>
    <property type="match status" value="1"/>
</dbReference>
<comment type="similarity">
    <text evidence="1 7">Belongs to the universal ribosomal protein uS5 family.</text>
</comment>
<name>A0AAP0KNB9_9MAGN</name>
<dbReference type="InterPro" id="IPR013810">
    <property type="entry name" value="Ribosomal_uS5_N"/>
</dbReference>
<dbReference type="FunFam" id="3.30.160.20:FF:000002">
    <property type="entry name" value="40S ribosomal protein S2"/>
    <property type="match status" value="1"/>
</dbReference>
<evidence type="ECO:0000256" key="5">
    <source>
        <dbReference type="ARBA" id="ARBA00035407"/>
    </source>
</evidence>
<evidence type="ECO:0000256" key="2">
    <source>
        <dbReference type="ARBA" id="ARBA00022980"/>
    </source>
</evidence>
<accession>A0AAP0KNB9</accession>
<keyword evidence="11" id="KW-1185">Reference proteome</keyword>
<dbReference type="InterPro" id="IPR014721">
    <property type="entry name" value="Ribsml_uS5_D2-typ_fold_subgr"/>
</dbReference>
<feature type="compositionally biased region" description="Basic residues" evidence="8">
    <location>
        <begin position="87"/>
        <end position="107"/>
    </location>
</feature>
<dbReference type="FunFam" id="3.30.230.10:FF:000004">
    <property type="entry name" value="40S ribosomal protein S2"/>
    <property type="match status" value="1"/>
</dbReference>
<reference evidence="10 11" key="1">
    <citation type="submission" date="2024-01" db="EMBL/GenBank/DDBJ databases">
        <title>Genome assemblies of Stephania.</title>
        <authorList>
            <person name="Yang L."/>
        </authorList>
    </citation>
    <scope>NUCLEOTIDE SEQUENCE [LARGE SCALE GENOMIC DNA]</scope>
    <source>
        <strain evidence="10">QJT</strain>
        <tissue evidence="10">Leaf</tissue>
    </source>
</reference>
<keyword evidence="2 6" id="KW-0689">Ribosomal protein</keyword>
<keyword evidence="3 6" id="KW-0687">Ribonucleoprotein</keyword>
<evidence type="ECO:0000313" key="10">
    <source>
        <dbReference type="EMBL" id="KAK9154878.1"/>
    </source>
</evidence>
<evidence type="ECO:0000256" key="8">
    <source>
        <dbReference type="SAM" id="MobiDB-lite"/>
    </source>
</evidence>
<dbReference type="SUPFAM" id="SSF54768">
    <property type="entry name" value="dsRNA-binding domain-like"/>
    <property type="match status" value="1"/>
</dbReference>
<proteinExistence type="inferred from homology"/>
<evidence type="ECO:0000256" key="1">
    <source>
        <dbReference type="ARBA" id="ARBA00008945"/>
    </source>
</evidence>
<dbReference type="InterPro" id="IPR020568">
    <property type="entry name" value="Ribosomal_Su5_D2-typ_SF"/>
</dbReference>
<evidence type="ECO:0000256" key="7">
    <source>
        <dbReference type="RuleBase" id="RU003823"/>
    </source>
</evidence>
<protein>
    <recommendedName>
        <fullName evidence="4">Small ribosomal subunit protein uS5</fullName>
    </recommendedName>
    <alternativeName>
        <fullName evidence="5">40S ribosomal protein S2</fullName>
    </alternativeName>
</protein>
<dbReference type="Proteomes" id="UP001417504">
    <property type="component" value="Unassembled WGS sequence"/>
</dbReference>
<dbReference type="PANTHER" id="PTHR13718">
    <property type="entry name" value="RIBOSOMAL S SUBUNIT"/>
    <property type="match status" value="1"/>
</dbReference>
<dbReference type="GO" id="GO:0022627">
    <property type="term" value="C:cytosolic small ribosomal subunit"/>
    <property type="evidence" value="ECO:0007669"/>
    <property type="project" value="TreeGrafter"/>
</dbReference>
<evidence type="ECO:0000313" key="11">
    <source>
        <dbReference type="Proteomes" id="UP001417504"/>
    </source>
</evidence>
<dbReference type="PROSITE" id="PS00585">
    <property type="entry name" value="RIBOSOMAL_S5"/>
    <property type="match status" value="1"/>
</dbReference>
<dbReference type="PROSITE" id="PS50881">
    <property type="entry name" value="S5_DSRBD"/>
    <property type="match status" value="1"/>
</dbReference>
<dbReference type="GO" id="GO:0003729">
    <property type="term" value="F:mRNA binding"/>
    <property type="evidence" value="ECO:0007669"/>
    <property type="project" value="UniProtKB-ARBA"/>
</dbReference>
<dbReference type="Gene3D" id="3.30.160.20">
    <property type="match status" value="1"/>
</dbReference>
<dbReference type="AlphaFoldDB" id="A0AAP0KNB9"/>
<gene>
    <name evidence="10" type="ORF">Sjap_002358</name>
</gene>
<sequence>MGEVDDDREVPQDIPLAEAMDANWILKNLGKDAIGKRVEVHQPSDSSCSTNLSVTLIQSIRGATNNGGERRRERRIRARRERRVRARLRRQRRPRRPRARRTRRPSRRTAEEEEKWVPVTKLGRLVKEGKIRSLEQIYLHSLPVKEHQIVETLLGPVLKDEVMKIMPVQKQTRAGQRTRFKAFVVVGDGSGHVGLGVKCSKEVATAIRGAIILAKLSVIPVRRGYWGNKIGKPHTVPCKVTGKCGSVTVRLVPAPRGAGIVAARVPKKVLQFAGIEDVFTSSRGSTKTLGNFVKATFDCLLKTYGFLTPDFWRETRFTKSPFQEYTDLLAKPTKSLVLEEVEKIDA</sequence>
<evidence type="ECO:0000259" key="9">
    <source>
        <dbReference type="PROSITE" id="PS50881"/>
    </source>
</evidence>
<feature type="region of interest" description="Disordered" evidence="8">
    <location>
        <begin position="87"/>
        <end position="113"/>
    </location>
</feature>
<dbReference type="InterPro" id="IPR005324">
    <property type="entry name" value="Ribosomal_uS5_C"/>
</dbReference>
<dbReference type="GO" id="GO:0006412">
    <property type="term" value="P:translation"/>
    <property type="evidence" value="ECO:0007669"/>
    <property type="project" value="InterPro"/>
</dbReference>
<comment type="caution">
    <text evidence="10">The sequence shown here is derived from an EMBL/GenBank/DDBJ whole genome shotgun (WGS) entry which is preliminary data.</text>
</comment>
<evidence type="ECO:0000256" key="4">
    <source>
        <dbReference type="ARBA" id="ARBA00035255"/>
    </source>
</evidence>